<proteinExistence type="predicted"/>
<keyword evidence="2" id="KW-1185">Reference proteome</keyword>
<reference evidence="1" key="1">
    <citation type="submission" date="2021-06" db="EMBL/GenBank/DDBJ databases">
        <title>Genome Sequence of Mortierella hyaline Strain SCG-10, a Cold-Adapted, Nitrate-Reducing Fungus Isolated from Soil in Minnesota, USA.</title>
        <authorList>
            <person name="Aldossari N."/>
        </authorList>
    </citation>
    <scope>NUCLEOTIDE SEQUENCE</scope>
    <source>
        <strain evidence="1">SCG-10</strain>
    </source>
</reference>
<sequence>MDRIFRPVWTDEAKTEDRLEFIPTEERSVGHRTHSRLEENTRRGHFKAHPALRRALDNDGLFGLMDDLAERINGIAINTSENGTFELVSPHAFRQMIFSKSYRPPTPAPHHPPMVAPPPPLTATVWTSFWNNNARNTWWRLLINKLPSGLHLHSIIRDMVEHLCWVCGTDLETSRHLLFSFPKKLEVWHGALSRYVEERTWTADYICSLFFPDPDPVKPLHDIPIFILIGTILASVWRYHHAFVRKD</sequence>
<comment type="caution">
    <text evidence="1">The sequence shown here is derived from an EMBL/GenBank/DDBJ whole genome shotgun (WGS) entry which is preliminary data.</text>
</comment>
<dbReference type="AlphaFoldDB" id="A0A9P8BW32"/>
<dbReference type="OrthoDB" id="2419699at2759"/>
<accession>A0A9P8BW32</accession>
<dbReference type="EMBL" id="JAHRHY010000004">
    <property type="protein sequence ID" value="KAG9069863.1"/>
    <property type="molecule type" value="Genomic_DNA"/>
</dbReference>
<evidence type="ECO:0000313" key="1">
    <source>
        <dbReference type="EMBL" id="KAG9069863.1"/>
    </source>
</evidence>
<name>A0A9P8BW32_9FUNG</name>
<dbReference type="Proteomes" id="UP000707451">
    <property type="component" value="Unassembled WGS sequence"/>
</dbReference>
<evidence type="ECO:0000313" key="2">
    <source>
        <dbReference type="Proteomes" id="UP000707451"/>
    </source>
</evidence>
<evidence type="ECO:0008006" key="3">
    <source>
        <dbReference type="Google" id="ProtNLM"/>
    </source>
</evidence>
<organism evidence="1 2">
    <name type="scientific">Linnemannia hyalina</name>
    <dbReference type="NCBI Taxonomy" id="64524"/>
    <lineage>
        <taxon>Eukaryota</taxon>
        <taxon>Fungi</taxon>
        <taxon>Fungi incertae sedis</taxon>
        <taxon>Mucoromycota</taxon>
        <taxon>Mortierellomycotina</taxon>
        <taxon>Mortierellomycetes</taxon>
        <taxon>Mortierellales</taxon>
        <taxon>Mortierellaceae</taxon>
        <taxon>Linnemannia</taxon>
    </lineage>
</organism>
<protein>
    <recommendedName>
        <fullName evidence="3">Reverse transcriptase zinc-binding domain-containing protein</fullName>
    </recommendedName>
</protein>
<gene>
    <name evidence="1" type="ORF">KI688_009188</name>
</gene>